<comment type="caution">
    <text evidence="6">The sequence shown here is derived from an EMBL/GenBank/DDBJ whole genome shotgun (WGS) entry which is preliminary data.</text>
</comment>
<accession>A0A1R0XA76</accession>
<comment type="similarity">
    <text evidence="1">Belongs to the LysR transcriptional regulatory family.</text>
</comment>
<keyword evidence="4" id="KW-0804">Transcription</keyword>
<dbReference type="Gene3D" id="1.10.10.10">
    <property type="entry name" value="Winged helix-like DNA-binding domain superfamily/Winged helix DNA-binding domain"/>
    <property type="match status" value="1"/>
</dbReference>
<dbReference type="Pfam" id="PF03466">
    <property type="entry name" value="LysR_substrate"/>
    <property type="match status" value="1"/>
</dbReference>
<dbReference type="Pfam" id="PF00126">
    <property type="entry name" value="HTH_1"/>
    <property type="match status" value="1"/>
</dbReference>
<keyword evidence="3" id="KW-0238">DNA-binding</keyword>
<dbReference type="RefSeq" id="WP_036688950.1">
    <property type="nucleotide sequence ID" value="NZ_MKQP01000020.1"/>
</dbReference>
<evidence type="ECO:0000256" key="4">
    <source>
        <dbReference type="ARBA" id="ARBA00023163"/>
    </source>
</evidence>
<name>A0A1R0XA76_9BACL</name>
<evidence type="ECO:0000256" key="1">
    <source>
        <dbReference type="ARBA" id="ARBA00009437"/>
    </source>
</evidence>
<dbReference type="EMBL" id="MKQP01000020">
    <property type="protein sequence ID" value="OMD31706.1"/>
    <property type="molecule type" value="Genomic_DNA"/>
</dbReference>
<dbReference type="AlphaFoldDB" id="A0A1R0XA76"/>
<evidence type="ECO:0000256" key="2">
    <source>
        <dbReference type="ARBA" id="ARBA00023015"/>
    </source>
</evidence>
<dbReference type="InterPro" id="IPR000847">
    <property type="entry name" value="LysR_HTH_N"/>
</dbReference>
<dbReference type="PANTHER" id="PTHR30126:SF40">
    <property type="entry name" value="HTH-TYPE TRANSCRIPTIONAL REGULATOR GLTR"/>
    <property type="match status" value="1"/>
</dbReference>
<dbReference type="InterPro" id="IPR005119">
    <property type="entry name" value="LysR_subst-bd"/>
</dbReference>
<dbReference type="SUPFAM" id="SSF46785">
    <property type="entry name" value="Winged helix' DNA-binding domain"/>
    <property type="match status" value="1"/>
</dbReference>
<evidence type="ECO:0000313" key="6">
    <source>
        <dbReference type="EMBL" id="OMD31706.1"/>
    </source>
</evidence>
<dbReference type="InterPro" id="IPR036390">
    <property type="entry name" value="WH_DNA-bd_sf"/>
</dbReference>
<evidence type="ECO:0000256" key="3">
    <source>
        <dbReference type="ARBA" id="ARBA00023125"/>
    </source>
</evidence>
<gene>
    <name evidence="6" type="ORF">BJP51_17945</name>
</gene>
<dbReference type="SUPFAM" id="SSF53850">
    <property type="entry name" value="Periplasmic binding protein-like II"/>
    <property type="match status" value="1"/>
</dbReference>
<sequence>MNYHVLKLFYYVAITGSVTKASERLHISQPAISAQIRKFERENHILLFEIKGKRMVLTPLGKRLIEPLEKFFAMGDQVQQIIEDYHKFPEGNLRIAGNYLATSILIPRWASLFKQSFPEVNIQITTTNSHGVMEKLNNFEADVAIYSDMEFPSHNTGVFEHRELYRDEYVFVVSSQHPYANQQVSFEEVMSEAFIMREEGSAARERLVRLCEERSVQQPTIGLQFNGVNEVIQAVIAGYGISYVSALLAKPYLDQGTLANVAVENVVSKHSIWMGYRKKELQESYMQSFITFVMKQLSLK</sequence>
<dbReference type="Proteomes" id="UP000187465">
    <property type="component" value="Unassembled WGS sequence"/>
</dbReference>
<proteinExistence type="inferred from homology"/>
<dbReference type="PANTHER" id="PTHR30126">
    <property type="entry name" value="HTH-TYPE TRANSCRIPTIONAL REGULATOR"/>
    <property type="match status" value="1"/>
</dbReference>
<keyword evidence="2" id="KW-0805">Transcription regulation</keyword>
<dbReference type="PROSITE" id="PS50931">
    <property type="entry name" value="HTH_LYSR"/>
    <property type="match status" value="1"/>
</dbReference>
<dbReference type="InterPro" id="IPR036388">
    <property type="entry name" value="WH-like_DNA-bd_sf"/>
</dbReference>
<feature type="domain" description="HTH lysR-type" evidence="5">
    <location>
        <begin position="1"/>
        <end position="58"/>
    </location>
</feature>
<dbReference type="GO" id="GO:0000976">
    <property type="term" value="F:transcription cis-regulatory region binding"/>
    <property type="evidence" value="ECO:0007669"/>
    <property type="project" value="TreeGrafter"/>
</dbReference>
<evidence type="ECO:0000313" key="7">
    <source>
        <dbReference type="Proteomes" id="UP000187465"/>
    </source>
</evidence>
<protein>
    <recommendedName>
        <fullName evidence="5">HTH lysR-type domain-containing protein</fullName>
    </recommendedName>
</protein>
<organism evidence="6 7">
    <name type="scientific">Paenibacillus odorifer</name>
    <dbReference type="NCBI Taxonomy" id="189426"/>
    <lineage>
        <taxon>Bacteria</taxon>
        <taxon>Bacillati</taxon>
        <taxon>Bacillota</taxon>
        <taxon>Bacilli</taxon>
        <taxon>Bacillales</taxon>
        <taxon>Paenibacillaceae</taxon>
        <taxon>Paenibacillus</taxon>
    </lineage>
</organism>
<reference evidence="6 7" key="1">
    <citation type="submission" date="2016-10" db="EMBL/GenBank/DDBJ databases">
        <title>Paenibacillus species isolates.</title>
        <authorList>
            <person name="Beno S.M."/>
        </authorList>
    </citation>
    <scope>NUCLEOTIDE SEQUENCE [LARGE SCALE GENOMIC DNA]</scope>
    <source>
        <strain evidence="6 7">FSL H7-0604</strain>
    </source>
</reference>
<dbReference type="GO" id="GO:0003700">
    <property type="term" value="F:DNA-binding transcription factor activity"/>
    <property type="evidence" value="ECO:0007669"/>
    <property type="project" value="InterPro"/>
</dbReference>
<dbReference type="Gene3D" id="3.40.190.290">
    <property type="match status" value="1"/>
</dbReference>
<evidence type="ECO:0000259" key="5">
    <source>
        <dbReference type="PROSITE" id="PS50931"/>
    </source>
</evidence>